<evidence type="ECO:0000313" key="4">
    <source>
        <dbReference type="Proteomes" id="UP000230646"/>
    </source>
</evidence>
<keyword evidence="1" id="KW-0812">Transmembrane</keyword>
<evidence type="ECO:0000259" key="2">
    <source>
        <dbReference type="Pfam" id="PF09972"/>
    </source>
</evidence>
<comment type="caution">
    <text evidence="3">The sequence shown here is derived from an EMBL/GenBank/DDBJ whole genome shotgun (WGS) entry which is preliminary data.</text>
</comment>
<dbReference type="EMBL" id="PFKO01000172">
    <property type="protein sequence ID" value="PIY32745.1"/>
    <property type="molecule type" value="Genomic_DNA"/>
</dbReference>
<keyword evidence="1" id="KW-1133">Transmembrane helix</keyword>
<dbReference type="Proteomes" id="UP000230646">
    <property type="component" value="Unassembled WGS sequence"/>
</dbReference>
<keyword evidence="1" id="KW-0472">Membrane</keyword>
<accession>A0A2M7PQF0</accession>
<feature type="transmembrane region" description="Helical" evidence="1">
    <location>
        <begin position="12"/>
        <end position="28"/>
    </location>
</feature>
<dbReference type="InterPro" id="IPR018702">
    <property type="entry name" value="DUF2207"/>
</dbReference>
<name>A0A2M7PQF0_9BACT</name>
<evidence type="ECO:0000256" key="1">
    <source>
        <dbReference type="SAM" id="Phobius"/>
    </source>
</evidence>
<reference evidence="3 4" key="1">
    <citation type="submission" date="2017-09" db="EMBL/GenBank/DDBJ databases">
        <title>Depth-based differentiation of microbial function through sediment-hosted aquifers and enrichment of novel symbionts in the deep terrestrial subsurface.</title>
        <authorList>
            <person name="Probst A.J."/>
            <person name="Ladd B."/>
            <person name="Jarett J.K."/>
            <person name="Geller-Mcgrath D.E."/>
            <person name="Sieber C.M."/>
            <person name="Emerson J.B."/>
            <person name="Anantharaman K."/>
            <person name="Thomas B.C."/>
            <person name="Malmstrom R."/>
            <person name="Stieglmeier M."/>
            <person name="Klingl A."/>
            <person name="Woyke T."/>
            <person name="Ryan C.M."/>
            <person name="Banfield J.F."/>
        </authorList>
    </citation>
    <scope>NUCLEOTIDE SEQUENCE [LARGE SCALE GENOMIC DNA]</scope>
    <source>
        <strain evidence="3">CG_4_10_14_3_um_filter_34_13</strain>
    </source>
</reference>
<organism evidence="3 4">
    <name type="scientific">Candidatus Infernicultor aquiphilus</name>
    <dbReference type="NCBI Taxonomy" id="1805029"/>
    <lineage>
        <taxon>Bacteria</taxon>
        <taxon>Pseudomonadati</taxon>
        <taxon>Atribacterota</taxon>
        <taxon>Candidatus Phoenicimicrobiia</taxon>
        <taxon>Candidatus Pheonicimicrobiales</taxon>
        <taxon>Candidatus Phoenicimicrobiaceae</taxon>
        <taxon>Candidatus Infernicultor</taxon>
    </lineage>
</organism>
<dbReference type="RefSeq" id="WP_406607437.1">
    <property type="nucleotide sequence ID" value="NZ_PFKO01000172.1"/>
</dbReference>
<gene>
    <name evidence="3" type="ORF">COZ07_04665</name>
</gene>
<feature type="domain" description="DUF2207" evidence="2">
    <location>
        <begin position="35"/>
        <end position="109"/>
    </location>
</feature>
<evidence type="ECO:0000313" key="3">
    <source>
        <dbReference type="EMBL" id="PIY32745.1"/>
    </source>
</evidence>
<sequence>MIKIKSKLTISFILLIIIIIFSFTNLSIDAQRSFEITDYNAQVKILENGDMQVSEIFEYSFDGDFNGIIRDIGIKGSDGLQYFKASEYFPEDKELNYDQSSKGDMITYRIYDKSSNERKLF</sequence>
<dbReference type="Pfam" id="PF09972">
    <property type="entry name" value="DUF2207"/>
    <property type="match status" value="1"/>
</dbReference>
<proteinExistence type="predicted"/>
<dbReference type="AlphaFoldDB" id="A0A2M7PQF0"/>
<feature type="non-terminal residue" evidence="3">
    <location>
        <position position="121"/>
    </location>
</feature>
<protein>
    <recommendedName>
        <fullName evidence="2">DUF2207 domain-containing protein</fullName>
    </recommendedName>
</protein>